<comment type="caution">
    <text evidence="1">The sequence shown here is derived from an EMBL/GenBank/DDBJ whole genome shotgun (WGS) entry which is preliminary data.</text>
</comment>
<reference evidence="1" key="2">
    <citation type="submission" date="2021-04" db="EMBL/GenBank/DDBJ databases">
        <authorList>
            <person name="Gilroy R."/>
        </authorList>
    </citation>
    <scope>NUCLEOTIDE SEQUENCE</scope>
    <source>
        <strain evidence="1">ChiSxjej1B13-11774</strain>
    </source>
</reference>
<sequence length="174" mass="19837">MQNSNGMTDTSKQILKSNFLIVYKQLECAVHEYTSSGHTTGNFIYVDAYLAASIHAAMDYIERFNKINLPKNIISACRYANNTLKHNPRLVTHRKATGGFEFPFGSEESFSIEKIDIVWNFDPSITMDLKAHDPKAREKQERHFNNLKSCFKSTFAGKSILETLEPVFYAISND</sequence>
<gene>
    <name evidence="1" type="ORF">H9811_07865</name>
</gene>
<dbReference type="Proteomes" id="UP000824048">
    <property type="component" value="Unassembled WGS sequence"/>
</dbReference>
<proteinExistence type="predicted"/>
<organism evidence="1 2">
    <name type="scientific">Candidatus Gemmiger excrementigallinarum</name>
    <dbReference type="NCBI Taxonomy" id="2838609"/>
    <lineage>
        <taxon>Bacteria</taxon>
        <taxon>Bacillati</taxon>
        <taxon>Bacillota</taxon>
        <taxon>Clostridia</taxon>
        <taxon>Eubacteriales</taxon>
        <taxon>Gemmiger</taxon>
    </lineage>
</organism>
<evidence type="ECO:0000313" key="1">
    <source>
        <dbReference type="EMBL" id="HIZ42463.1"/>
    </source>
</evidence>
<protein>
    <submittedName>
        <fullName evidence="1">Uncharacterized protein</fullName>
    </submittedName>
</protein>
<dbReference type="EMBL" id="DXBP01000050">
    <property type="protein sequence ID" value="HIZ42463.1"/>
    <property type="molecule type" value="Genomic_DNA"/>
</dbReference>
<dbReference type="AlphaFoldDB" id="A0A9D2ERB4"/>
<name>A0A9D2ERB4_9FIRM</name>
<reference evidence="1" key="1">
    <citation type="journal article" date="2021" name="PeerJ">
        <title>Extensive microbial diversity within the chicken gut microbiome revealed by metagenomics and culture.</title>
        <authorList>
            <person name="Gilroy R."/>
            <person name="Ravi A."/>
            <person name="Getino M."/>
            <person name="Pursley I."/>
            <person name="Horton D.L."/>
            <person name="Alikhan N.F."/>
            <person name="Baker D."/>
            <person name="Gharbi K."/>
            <person name="Hall N."/>
            <person name="Watson M."/>
            <person name="Adriaenssens E.M."/>
            <person name="Foster-Nyarko E."/>
            <person name="Jarju S."/>
            <person name="Secka A."/>
            <person name="Antonio M."/>
            <person name="Oren A."/>
            <person name="Chaudhuri R.R."/>
            <person name="La Ragione R."/>
            <person name="Hildebrand F."/>
            <person name="Pallen M.J."/>
        </authorList>
    </citation>
    <scope>NUCLEOTIDE SEQUENCE</scope>
    <source>
        <strain evidence="1">ChiSxjej1B13-11774</strain>
    </source>
</reference>
<accession>A0A9D2ERB4</accession>
<evidence type="ECO:0000313" key="2">
    <source>
        <dbReference type="Proteomes" id="UP000824048"/>
    </source>
</evidence>